<gene>
    <name evidence="1" type="ORF">IQ31_00974</name>
</gene>
<name>A0A562MVQ3_9SPHI</name>
<dbReference type="AlphaFoldDB" id="A0A562MVQ3"/>
<accession>A0A562MVQ3</accession>
<reference evidence="1 2" key="1">
    <citation type="journal article" date="2015" name="Stand. Genomic Sci.">
        <title>Genomic Encyclopedia of Bacterial and Archaeal Type Strains, Phase III: the genomes of soil and plant-associated and newly described type strains.</title>
        <authorList>
            <person name="Whitman W.B."/>
            <person name="Woyke T."/>
            <person name="Klenk H.P."/>
            <person name="Zhou Y."/>
            <person name="Lilburn T.G."/>
            <person name="Beck B.J."/>
            <person name="De Vos P."/>
            <person name="Vandamme P."/>
            <person name="Eisen J.A."/>
            <person name="Garrity G."/>
            <person name="Hugenholtz P."/>
            <person name="Kyrpides N.C."/>
        </authorList>
    </citation>
    <scope>NUCLEOTIDE SEQUENCE [LARGE SCALE GENOMIC DNA]</scope>
    <source>
        <strain evidence="1 2">CGMCC 1.6855</strain>
    </source>
</reference>
<evidence type="ECO:0008006" key="3">
    <source>
        <dbReference type="Google" id="ProtNLM"/>
    </source>
</evidence>
<proteinExistence type="predicted"/>
<dbReference type="EMBL" id="VLKR01000003">
    <property type="protein sequence ID" value="TWI23956.1"/>
    <property type="molecule type" value="Genomic_DNA"/>
</dbReference>
<comment type="caution">
    <text evidence="1">The sequence shown here is derived from an EMBL/GenBank/DDBJ whole genome shotgun (WGS) entry which is preliminary data.</text>
</comment>
<protein>
    <recommendedName>
        <fullName evidence="3">Lipoprotein SmpA/OmlA domain-containing protein</fullName>
    </recommendedName>
</protein>
<evidence type="ECO:0000313" key="1">
    <source>
        <dbReference type="EMBL" id="TWI23956.1"/>
    </source>
</evidence>
<sequence length="135" mass="16188">MQSLSYKKQHIMIQRNYNRIFRATLATIFTLILFSNCKILQGPDLTKIQVGMTKAQVIQKLGKPDAIVAAKKYQEGILEIYEYNTPQLENPVDSASGFRQYWLHFFNDELQEWGTKRNYSPREYDHYYEKYRRRH</sequence>
<dbReference type="Proteomes" id="UP000315908">
    <property type="component" value="Unassembled WGS sequence"/>
</dbReference>
<organism evidence="1 2">
    <name type="scientific">Sphingobacterium siyangense</name>
    <dbReference type="NCBI Taxonomy" id="459529"/>
    <lineage>
        <taxon>Bacteria</taxon>
        <taxon>Pseudomonadati</taxon>
        <taxon>Bacteroidota</taxon>
        <taxon>Sphingobacteriia</taxon>
        <taxon>Sphingobacteriales</taxon>
        <taxon>Sphingobacteriaceae</taxon>
        <taxon>Sphingobacterium</taxon>
    </lineage>
</organism>
<evidence type="ECO:0000313" key="2">
    <source>
        <dbReference type="Proteomes" id="UP000315908"/>
    </source>
</evidence>